<dbReference type="SMART" id="SM00086">
    <property type="entry name" value="PAC"/>
    <property type="match status" value="2"/>
</dbReference>
<dbReference type="InterPro" id="IPR035965">
    <property type="entry name" value="PAS-like_dom_sf"/>
</dbReference>
<feature type="transmembrane region" description="Helical" evidence="1">
    <location>
        <begin position="209"/>
        <end position="235"/>
    </location>
</feature>
<feature type="domain" description="PAS" evidence="2">
    <location>
        <begin position="244"/>
        <end position="286"/>
    </location>
</feature>
<name>A0A519BL66_9DELT</name>
<dbReference type="SUPFAM" id="SSF55785">
    <property type="entry name" value="PYP-like sensor domain (PAS domain)"/>
    <property type="match status" value="4"/>
</dbReference>
<dbReference type="EMBL" id="SGBB01000016">
    <property type="protein sequence ID" value="RZD18020.1"/>
    <property type="molecule type" value="Genomic_DNA"/>
</dbReference>
<protein>
    <submittedName>
        <fullName evidence="4">Sensor domain-containing diguanylate cyclase</fullName>
    </submittedName>
</protein>
<dbReference type="InterPro" id="IPR001610">
    <property type="entry name" value="PAC"/>
</dbReference>
<feature type="domain" description="GGDEF" evidence="3">
    <location>
        <begin position="669"/>
        <end position="797"/>
    </location>
</feature>
<reference evidence="4 5" key="1">
    <citation type="journal article" date="2019" name="ISME J.">
        <title>Insights into ecological role of a new deltaproteobacterial order Candidatus Acidulodesulfobacterales by metagenomics and metatranscriptomics.</title>
        <authorList>
            <person name="Tan S."/>
            <person name="Liu J."/>
            <person name="Fang Y."/>
            <person name="Hedlund B.P."/>
            <person name="Lian Z.H."/>
            <person name="Huang L.Y."/>
            <person name="Li J.T."/>
            <person name="Huang L.N."/>
            <person name="Li W.J."/>
            <person name="Jiang H.C."/>
            <person name="Dong H.L."/>
            <person name="Shu W.S."/>
        </authorList>
    </citation>
    <scope>NUCLEOTIDE SEQUENCE [LARGE SCALE GENOMIC DNA]</scope>
    <source>
        <strain evidence="4">AP1</strain>
    </source>
</reference>
<evidence type="ECO:0000256" key="1">
    <source>
        <dbReference type="SAM" id="Phobius"/>
    </source>
</evidence>
<accession>A0A519BL66</accession>
<keyword evidence="1" id="KW-0472">Membrane</keyword>
<dbReference type="Gene3D" id="3.30.450.20">
    <property type="entry name" value="PAS domain"/>
    <property type="match status" value="3"/>
</dbReference>
<keyword evidence="1" id="KW-0812">Transmembrane</keyword>
<dbReference type="Pfam" id="PF13426">
    <property type="entry name" value="PAS_9"/>
    <property type="match status" value="2"/>
</dbReference>
<keyword evidence="1" id="KW-1133">Transmembrane helix</keyword>
<organism evidence="4 5">
    <name type="scientific">Candidatus Acididesulfobacter diazotrophicus</name>
    <dbReference type="NCBI Taxonomy" id="2597226"/>
    <lineage>
        <taxon>Bacteria</taxon>
        <taxon>Deltaproteobacteria</taxon>
        <taxon>Candidatus Acidulodesulfobacterales</taxon>
        <taxon>Candidatus Acididesulfobacter</taxon>
    </lineage>
</organism>
<dbReference type="NCBIfam" id="TIGR00254">
    <property type="entry name" value="GGDEF"/>
    <property type="match status" value="1"/>
</dbReference>
<dbReference type="InterPro" id="IPR052155">
    <property type="entry name" value="Biofilm_reg_signaling"/>
</dbReference>
<proteinExistence type="predicted"/>
<feature type="transmembrane region" description="Helical" evidence="1">
    <location>
        <begin position="7"/>
        <end position="32"/>
    </location>
</feature>
<dbReference type="Pfam" id="PF00990">
    <property type="entry name" value="GGDEF"/>
    <property type="match status" value="1"/>
</dbReference>
<feature type="domain" description="PAS" evidence="2">
    <location>
        <begin position="388"/>
        <end position="409"/>
    </location>
</feature>
<dbReference type="PANTHER" id="PTHR44757">
    <property type="entry name" value="DIGUANYLATE CYCLASE DGCP"/>
    <property type="match status" value="1"/>
</dbReference>
<dbReference type="NCBIfam" id="TIGR00229">
    <property type="entry name" value="sensory_box"/>
    <property type="match status" value="2"/>
</dbReference>
<sequence>MKRKRKCLIYFEIFYLIAAIAVAILIYIFGIIPVKNYVIYNVEFHLKSIKLNKNIRALKKNVEGIEDLSLVYNINKLNKIDYNHSFIKLNSGKNGKAYNKNKLNFYIDKIKVSFKKINTDYKNFALFISKTRHHNADYDPKIISSFNKSYFDWKNIDAPLVLRLLKYNKIISHKLSYGFFSKSSSGLSSLILPSIPLIKYALKRFKYIFYIYISIFIFMTVFAIITGMIFINYVIKYFENLKNTNNIFQSIFKDNSAIMILVDENGKIIDANDAAVDFYGYGKEKFKTMYNYEFNATPKSELLKYTKQAFNKEKNYFTFTHKTAKDELKNVEVHISPIYVNNKNYVISIIQDITERKLAENKLKESEELFKSLSTHLTSGLILYDKEKIIYANQIASEIFGYKVNELIGLNPFSLIYDDEIKRNEMHKIFYKQIYQSNTSNKYVVKGIKNDGSQIWLLWQTAAIKYKNTMLATFFDITEMINLRNQLEKDRELLKVLVENINSGIALYTEDKFIYVNSALLDMFNYTKEEFLSLNVIDFFSIDESMIYNPKSPIFKTYFNNELSSRFIYKYNDNKNDNKNKETIGKIIDNNKIRYIDLFRTAVIYNNEQTGLAIFLDVTDRVLKEEHILIEKETYKELSEIDELTRISNRRSFDNKLTELLNITVRYNRPLSLTMFDIDKFKEINDTFGHEIGDYILKEITGIIKQNLRNTDFFARYGGDEFMILYPETAMGTAIDLAERLRLKIESNNFNIETVVTCSFGITEAKKGDTNQSIAYRADNAMYDAKNAGGNKVAYIK</sequence>
<dbReference type="SUPFAM" id="SSF55073">
    <property type="entry name" value="Nucleotide cyclase"/>
    <property type="match status" value="1"/>
</dbReference>
<dbReference type="InterPro" id="IPR000160">
    <property type="entry name" value="GGDEF_dom"/>
</dbReference>
<dbReference type="PROSITE" id="PS50112">
    <property type="entry name" value="PAS"/>
    <property type="match status" value="2"/>
</dbReference>
<evidence type="ECO:0000259" key="3">
    <source>
        <dbReference type="PROSITE" id="PS50887"/>
    </source>
</evidence>
<comment type="caution">
    <text evidence="4">The sequence shown here is derived from an EMBL/GenBank/DDBJ whole genome shotgun (WGS) entry which is preliminary data.</text>
</comment>
<dbReference type="PROSITE" id="PS50887">
    <property type="entry name" value="GGDEF"/>
    <property type="match status" value="1"/>
</dbReference>
<dbReference type="CDD" id="cd01949">
    <property type="entry name" value="GGDEF"/>
    <property type="match status" value="1"/>
</dbReference>
<dbReference type="FunFam" id="3.30.70.270:FF:000001">
    <property type="entry name" value="Diguanylate cyclase domain protein"/>
    <property type="match status" value="1"/>
</dbReference>
<dbReference type="CDD" id="cd00130">
    <property type="entry name" value="PAS"/>
    <property type="match status" value="2"/>
</dbReference>
<dbReference type="SMART" id="SM00267">
    <property type="entry name" value="GGDEF"/>
    <property type="match status" value="1"/>
</dbReference>
<evidence type="ECO:0000313" key="4">
    <source>
        <dbReference type="EMBL" id="RZD18020.1"/>
    </source>
</evidence>
<gene>
    <name evidence="4" type="ORF">EVG15_08185</name>
</gene>
<dbReference type="PANTHER" id="PTHR44757:SF2">
    <property type="entry name" value="BIOFILM ARCHITECTURE MAINTENANCE PROTEIN MBAA"/>
    <property type="match status" value="1"/>
</dbReference>
<evidence type="ECO:0000313" key="5">
    <source>
        <dbReference type="Proteomes" id="UP000319296"/>
    </source>
</evidence>
<dbReference type="Gene3D" id="3.30.70.270">
    <property type="match status" value="1"/>
</dbReference>
<dbReference type="InterPro" id="IPR043128">
    <property type="entry name" value="Rev_trsase/Diguanyl_cyclase"/>
</dbReference>
<evidence type="ECO:0000259" key="2">
    <source>
        <dbReference type="PROSITE" id="PS50112"/>
    </source>
</evidence>
<dbReference type="SMART" id="SM00091">
    <property type="entry name" value="PAS"/>
    <property type="match status" value="3"/>
</dbReference>
<dbReference type="AlphaFoldDB" id="A0A519BL66"/>
<dbReference type="Pfam" id="PF13188">
    <property type="entry name" value="PAS_8"/>
    <property type="match status" value="1"/>
</dbReference>
<dbReference type="Proteomes" id="UP000319296">
    <property type="component" value="Unassembled WGS sequence"/>
</dbReference>
<dbReference type="InterPro" id="IPR029787">
    <property type="entry name" value="Nucleotide_cyclase"/>
</dbReference>
<dbReference type="InterPro" id="IPR000014">
    <property type="entry name" value="PAS"/>
</dbReference>